<keyword evidence="7" id="KW-1185">Reference proteome</keyword>
<dbReference type="CDD" id="cd00054">
    <property type="entry name" value="EGF_CA"/>
    <property type="match status" value="1"/>
</dbReference>
<dbReference type="Pfam" id="PF02210">
    <property type="entry name" value="Laminin_G_2"/>
    <property type="match status" value="2"/>
</dbReference>
<dbReference type="EMBL" id="CAKAEH010001029">
    <property type="protein sequence ID" value="CAG9532648.1"/>
    <property type="molecule type" value="Genomic_DNA"/>
</dbReference>
<evidence type="ECO:0000313" key="7">
    <source>
        <dbReference type="Proteomes" id="UP000746747"/>
    </source>
</evidence>
<comment type="caution">
    <text evidence="2">Lacks conserved residue(s) required for the propagation of feature annotation.</text>
</comment>
<protein>
    <recommendedName>
        <fullName evidence="8">Neurexin-4</fullName>
    </recommendedName>
</protein>
<dbReference type="InterPro" id="IPR000742">
    <property type="entry name" value="EGF"/>
</dbReference>
<feature type="domain" description="Laminin G" evidence="4">
    <location>
        <begin position="692"/>
        <end position="857"/>
    </location>
</feature>
<keyword evidence="3" id="KW-0812">Transmembrane</keyword>
<dbReference type="Gene3D" id="2.60.120.1000">
    <property type="match status" value="1"/>
</dbReference>
<dbReference type="PANTHER" id="PTHR15036">
    <property type="entry name" value="PIKACHURIN-LIKE PROTEIN"/>
    <property type="match status" value="1"/>
</dbReference>
<feature type="domain" description="EGF-like" evidence="5">
    <location>
        <begin position="442"/>
        <end position="479"/>
    </location>
</feature>
<dbReference type="InterPro" id="IPR001791">
    <property type="entry name" value="Laminin_G"/>
</dbReference>
<dbReference type="PROSITE" id="PS00022">
    <property type="entry name" value="EGF_1"/>
    <property type="match status" value="1"/>
</dbReference>
<dbReference type="AlphaFoldDB" id="A0A8J2LSU3"/>
<feature type="transmembrane region" description="Helical" evidence="3">
    <location>
        <begin position="1091"/>
        <end position="1117"/>
    </location>
</feature>
<keyword evidence="1 2" id="KW-1015">Disulfide bond</keyword>
<feature type="domain" description="Laminin G" evidence="4">
    <location>
        <begin position="120"/>
        <end position="286"/>
    </location>
</feature>
<dbReference type="Proteomes" id="UP000746747">
    <property type="component" value="Unassembled WGS sequence"/>
</dbReference>
<sequence>MTIFSVTNLTLVDGLSCGEQSFSALNTDLGFLHIIQRISILAPLSLFHVYIEVSDDQTAKIQLRSPNGSPLILYSSLSATASEWQTLDVLTKRIYIAPVYSSDADIIPTVVITSCKYSTSISYFNDNMYSVDTHKAGIVSIYENHLIVMFRTLENGIFIFSMAEQGDLLIAQIVHGKIFIIFDFGSLTQTTISGGTALNDGEWHEIRWIHQFDSVQLYVDGVIMNTTASSGLYRKLDFDTKIYVGGRPMDDMNIGVEMSYHGCLARVMLNNIDLLAEIPRSLRKDCQMPKSQSMTIMTGGYVSIPFSFLPFSIEFRILSQPTSILLLTDANNKSLAQIALDRNGLLVLTLFANMAEVEQLPYSGKLVNDSSWHSLSLMIWGARLYVDLDSYTSLWSEGNAIRNLAKQLTHFHLSAVGCYRSGTVAFKSSNLIGNVTLDACHFQERCLPNPCENHAICNQISLNDFHCNCRDDYYGKTCHATRKYHSCEEFFLKNPQIKSKNVTIDLDGGNPLEPLTVQCEQNVNDYGDRRITSKIFHLERSDIIINGDYEPGSVKKSLDYGIATDQLDRFINGFENCVQYMRYECRGGAKLMSYGVERRPSSWYSTRNGQHAMQWGDAPPYSRMCSCAANSSCTHNRMCNCDSGEDDVDEGYNPHIQLLPVMNLYLGGTTATSSISVFIGPLICSQRHVFDGITFLNRNARLVGSQALFGSVMDLEFQIRMSHARMTIFIWESLNRQHWYKLDLTDGRLVGQVVCGNKVFEIQSKMRVNDNRWHTVYWEVNMNGMMLNVDNESILLDVYIIPPNVYTWIIGSRTEHGLSGFAGQIRNMYLCGNEIMLRPLVRKQGRSDIELGEKGTCKSDDCLNHGQCIEFYDSHKCNCDNTPFIGQKCDQDASIFVPKGAELTIPWQHPAQVSSCFRIAVQSFSSNYSLMKAKALFADGQFNLTINQKGYLELSIFDGFFFYYKAADTTHKFDDNKLTDVNFCAKNTKFTLQINGEDVFFINGNWSFFPQLNVWKFIDKNFTGCLSRLQVGISFPLKDPSSSRLSYRNGIRFEGCSYNHTSFNQMPKQEEKSLLSNIHINAIIEHRTSSLALAPVIGVATGSCLFLLILIVVICWIRNRPDGVYKTNEDILAYCSPNRSKEPLVAINCVNREYYC</sequence>
<gene>
    <name evidence="6" type="ORF">CJOHNSTONI_LOCUS2942</name>
</gene>
<dbReference type="Gene3D" id="2.10.25.10">
    <property type="entry name" value="Laminin"/>
    <property type="match status" value="1"/>
</dbReference>
<reference evidence="6" key="1">
    <citation type="submission" date="2021-09" db="EMBL/GenBank/DDBJ databases">
        <authorList>
            <consortium name="Pathogen Informatics"/>
        </authorList>
    </citation>
    <scope>NUCLEOTIDE SEQUENCE</scope>
</reference>
<dbReference type="PROSITE" id="PS50025">
    <property type="entry name" value="LAM_G_DOMAIN"/>
    <property type="match status" value="2"/>
</dbReference>
<dbReference type="SUPFAM" id="SSF49899">
    <property type="entry name" value="Concanavalin A-like lectins/glucanases"/>
    <property type="match status" value="4"/>
</dbReference>
<dbReference type="Gene3D" id="2.60.120.200">
    <property type="match status" value="3"/>
</dbReference>
<dbReference type="PANTHER" id="PTHR15036:SF49">
    <property type="entry name" value="AXOTACTIN"/>
    <property type="match status" value="1"/>
</dbReference>
<evidence type="ECO:0000313" key="6">
    <source>
        <dbReference type="EMBL" id="CAG9532648.1"/>
    </source>
</evidence>
<evidence type="ECO:0000256" key="2">
    <source>
        <dbReference type="PROSITE-ProRule" id="PRU00076"/>
    </source>
</evidence>
<accession>A0A8J2LSU3</accession>
<dbReference type="OrthoDB" id="26719at2759"/>
<evidence type="ECO:0000256" key="1">
    <source>
        <dbReference type="ARBA" id="ARBA00023157"/>
    </source>
</evidence>
<keyword evidence="3" id="KW-0472">Membrane</keyword>
<feature type="domain" description="EGF-like" evidence="5">
    <location>
        <begin position="853"/>
        <end position="890"/>
    </location>
</feature>
<keyword evidence="3" id="KW-1133">Transmembrane helix</keyword>
<evidence type="ECO:0008006" key="8">
    <source>
        <dbReference type="Google" id="ProtNLM"/>
    </source>
</evidence>
<dbReference type="CDD" id="cd00110">
    <property type="entry name" value="LamG"/>
    <property type="match status" value="2"/>
</dbReference>
<evidence type="ECO:0000259" key="4">
    <source>
        <dbReference type="PROSITE" id="PS50025"/>
    </source>
</evidence>
<dbReference type="PROSITE" id="PS50026">
    <property type="entry name" value="EGF_3"/>
    <property type="match status" value="2"/>
</dbReference>
<comment type="caution">
    <text evidence="6">The sequence shown here is derived from an EMBL/GenBank/DDBJ whole genome shotgun (WGS) entry which is preliminary data.</text>
</comment>
<dbReference type="Pfam" id="PF00008">
    <property type="entry name" value="EGF"/>
    <property type="match status" value="1"/>
</dbReference>
<proteinExistence type="predicted"/>
<keyword evidence="2" id="KW-0245">EGF-like domain</keyword>
<dbReference type="GO" id="GO:0016020">
    <property type="term" value="C:membrane"/>
    <property type="evidence" value="ECO:0007669"/>
    <property type="project" value="UniProtKB-SubCell"/>
</dbReference>
<feature type="disulfide bond" evidence="2">
    <location>
        <begin position="469"/>
        <end position="478"/>
    </location>
</feature>
<evidence type="ECO:0000256" key="3">
    <source>
        <dbReference type="SAM" id="Phobius"/>
    </source>
</evidence>
<organism evidence="6 7">
    <name type="scientific">Cercopithifilaria johnstoni</name>
    <dbReference type="NCBI Taxonomy" id="2874296"/>
    <lineage>
        <taxon>Eukaryota</taxon>
        <taxon>Metazoa</taxon>
        <taxon>Ecdysozoa</taxon>
        <taxon>Nematoda</taxon>
        <taxon>Chromadorea</taxon>
        <taxon>Rhabditida</taxon>
        <taxon>Spirurina</taxon>
        <taxon>Spiruromorpha</taxon>
        <taxon>Filarioidea</taxon>
        <taxon>Onchocercidae</taxon>
        <taxon>Cercopithifilaria</taxon>
    </lineage>
</organism>
<dbReference type="SMART" id="SM00181">
    <property type="entry name" value="EGF"/>
    <property type="match status" value="2"/>
</dbReference>
<evidence type="ECO:0000259" key="5">
    <source>
        <dbReference type="PROSITE" id="PS50026"/>
    </source>
</evidence>
<name>A0A8J2LSU3_9BILA</name>
<dbReference type="SMART" id="SM00282">
    <property type="entry name" value="LamG"/>
    <property type="match status" value="2"/>
</dbReference>
<dbReference type="InterPro" id="IPR013320">
    <property type="entry name" value="ConA-like_dom_sf"/>
</dbReference>
<dbReference type="InterPro" id="IPR050372">
    <property type="entry name" value="Neurexin-related_CASP"/>
</dbReference>